<feature type="compositionally biased region" description="Basic and acidic residues" evidence="6">
    <location>
        <begin position="693"/>
        <end position="706"/>
    </location>
</feature>
<name>A0AAV9HAL6_9PEZI</name>
<proteinExistence type="inferred from homology"/>
<feature type="compositionally biased region" description="Gly residues" evidence="6">
    <location>
        <begin position="506"/>
        <end position="517"/>
    </location>
</feature>
<reference evidence="8" key="1">
    <citation type="journal article" date="2023" name="Mol. Phylogenet. Evol.">
        <title>Genome-scale phylogeny and comparative genomics of the fungal order Sordariales.</title>
        <authorList>
            <person name="Hensen N."/>
            <person name="Bonometti L."/>
            <person name="Westerberg I."/>
            <person name="Brannstrom I.O."/>
            <person name="Guillou S."/>
            <person name="Cros-Aarteil S."/>
            <person name="Calhoun S."/>
            <person name="Haridas S."/>
            <person name="Kuo A."/>
            <person name="Mondo S."/>
            <person name="Pangilinan J."/>
            <person name="Riley R."/>
            <person name="LaButti K."/>
            <person name="Andreopoulos B."/>
            <person name="Lipzen A."/>
            <person name="Chen C."/>
            <person name="Yan M."/>
            <person name="Daum C."/>
            <person name="Ng V."/>
            <person name="Clum A."/>
            <person name="Steindorff A."/>
            <person name="Ohm R.A."/>
            <person name="Martin F."/>
            <person name="Silar P."/>
            <person name="Natvig D.O."/>
            <person name="Lalanne C."/>
            <person name="Gautier V."/>
            <person name="Ament-Velasquez S.L."/>
            <person name="Kruys A."/>
            <person name="Hutchinson M.I."/>
            <person name="Powell A.J."/>
            <person name="Barry K."/>
            <person name="Miller A.N."/>
            <person name="Grigoriev I.V."/>
            <person name="Debuchy R."/>
            <person name="Gladieux P."/>
            <person name="Hiltunen Thoren M."/>
            <person name="Johannesson H."/>
        </authorList>
    </citation>
    <scope>NUCLEOTIDE SEQUENCE</scope>
    <source>
        <strain evidence="8">PSN324</strain>
    </source>
</reference>
<dbReference type="PANTHER" id="PTHR13112:SF0">
    <property type="entry name" value="FI21285P1"/>
    <property type="match status" value="1"/>
</dbReference>
<comment type="caution">
    <text evidence="8">The sequence shown here is derived from an EMBL/GenBank/DDBJ whole genome shotgun (WGS) entry which is preliminary data.</text>
</comment>
<dbReference type="InterPro" id="IPR012677">
    <property type="entry name" value="Nucleotide-bd_a/b_plait_sf"/>
</dbReference>
<feature type="compositionally biased region" description="Low complexity" evidence="6">
    <location>
        <begin position="389"/>
        <end position="409"/>
    </location>
</feature>
<dbReference type="CDD" id="cd00590">
    <property type="entry name" value="RRM_SF"/>
    <property type="match status" value="1"/>
</dbReference>
<comment type="similarity">
    <text evidence="2">Belongs to the RENT3 family.</text>
</comment>
<feature type="compositionally biased region" description="Gly residues" evidence="6">
    <location>
        <begin position="608"/>
        <end position="626"/>
    </location>
</feature>
<evidence type="ECO:0000256" key="6">
    <source>
        <dbReference type="SAM" id="MobiDB-lite"/>
    </source>
</evidence>
<feature type="compositionally biased region" description="Low complexity" evidence="6">
    <location>
        <begin position="656"/>
        <end position="666"/>
    </location>
</feature>
<evidence type="ECO:0000256" key="4">
    <source>
        <dbReference type="ARBA" id="ARBA00023242"/>
    </source>
</evidence>
<feature type="domain" description="RRM" evidence="7">
    <location>
        <begin position="531"/>
        <end position="597"/>
    </location>
</feature>
<keyword evidence="3" id="KW-0866">Nonsense-mediated mRNA decay</keyword>
<feature type="compositionally biased region" description="Basic and acidic residues" evidence="6">
    <location>
        <begin position="238"/>
        <end position="264"/>
    </location>
</feature>
<feature type="compositionally biased region" description="Low complexity" evidence="6">
    <location>
        <begin position="627"/>
        <end position="648"/>
    </location>
</feature>
<dbReference type="InterPro" id="IPR039722">
    <property type="entry name" value="Upf3"/>
</dbReference>
<feature type="region of interest" description="Disordered" evidence="6">
    <location>
        <begin position="1"/>
        <end position="37"/>
    </location>
</feature>
<dbReference type="GO" id="GO:0005737">
    <property type="term" value="C:cytoplasm"/>
    <property type="evidence" value="ECO:0007669"/>
    <property type="project" value="TreeGrafter"/>
</dbReference>
<protein>
    <submittedName>
        <fullName evidence="8">Regulator of nonsense transcripts</fullName>
    </submittedName>
</protein>
<evidence type="ECO:0000256" key="3">
    <source>
        <dbReference type="ARBA" id="ARBA00023161"/>
    </source>
</evidence>
<dbReference type="GO" id="GO:0003729">
    <property type="term" value="F:mRNA binding"/>
    <property type="evidence" value="ECO:0007669"/>
    <property type="project" value="TreeGrafter"/>
</dbReference>
<evidence type="ECO:0000259" key="7">
    <source>
        <dbReference type="PROSITE" id="PS50102"/>
    </source>
</evidence>
<feature type="region of interest" description="Disordered" evidence="6">
    <location>
        <begin position="211"/>
        <end position="314"/>
    </location>
</feature>
<comment type="subcellular location">
    <subcellularLocation>
        <location evidence="1">Nucleus</location>
    </subcellularLocation>
</comment>
<feature type="region of interest" description="Disordered" evidence="6">
    <location>
        <begin position="598"/>
        <end position="724"/>
    </location>
</feature>
<feature type="compositionally biased region" description="Polar residues" evidence="6">
    <location>
        <begin position="367"/>
        <end position="382"/>
    </location>
</feature>
<sequence>MAAPPRLLSRRANGEPVEGPALSETPKAHKVKGPTQGEKVVVRRLPPGMTEDEFVTILGEEWKIGNAKVDWFSYVAGKISTHPSKPSVPSRAYLHVVKRDLLTALLERVQSCKWEDAKESYNDPALISPPTVEFSIYKKVPAGNKRLDNRQGTIDQDPEFMAFLESLANPDAAKESTDAEQQSEESAKIEKATTTPLIEFLKEKRATKAKELAAAKSAKHGRQESQGGKGKAASAAPEETKKRTRDGRADKVAEKAPERPKESIRILSKRGAAATEAAAEAAKAAKAVAAQVKQGAQSSTPAASSEGGSGRNRKSGIAAAALILQRDLGLNKNTAHRKARQEASKEAKETKETKESRASSGKETVARENNTAVPATQQSRSAEVSPPTANSKGQHQQQQNASASAAASGSGSGSGRSRNRRRGGGGGGEDGGKGKAESSKAEKAPEKATPAPATTKPAVILLKKKDPPPPPPPTQPQSQRTSTPVTPSSAGPSSAPPGQKAATQKQGGGGGGGGGGSKKNNAAPAPSSGATRAFIKHANHSQGVTEALLREALQAFGTVTLVDIDRKKGFAYVDFADPESLVKAMAASPVTVAQATVQVLERKDTSKKGGGGGGGGGGSGGGGGGSSQNQSQGQGKNAANSSSSQAAAPAPPPGPSASTSTPATTPVGEKPAGEQQSQGGSKRTRQHRGKRTREKDGKEGGGKDKGGGGGSGSGVPPAAPANSS</sequence>
<organism evidence="8 9">
    <name type="scientific">Cladorrhinum samala</name>
    <dbReference type="NCBI Taxonomy" id="585594"/>
    <lineage>
        <taxon>Eukaryota</taxon>
        <taxon>Fungi</taxon>
        <taxon>Dikarya</taxon>
        <taxon>Ascomycota</taxon>
        <taxon>Pezizomycotina</taxon>
        <taxon>Sordariomycetes</taxon>
        <taxon>Sordariomycetidae</taxon>
        <taxon>Sordariales</taxon>
        <taxon>Podosporaceae</taxon>
        <taxon>Cladorrhinum</taxon>
    </lineage>
</organism>
<dbReference type="PANTHER" id="PTHR13112">
    <property type="entry name" value="UPF3 REGULATOR OF NONSENSE TRANSCRIPTS-LIKE PROTEIN"/>
    <property type="match status" value="1"/>
</dbReference>
<dbReference type="AlphaFoldDB" id="A0AAV9HAL6"/>
<reference evidence="8" key="2">
    <citation type="submission" date="2023-06" db="EMBL/GenBank/DDBJ databases">
        <authorList>
            <consortium name="Lawrence Berkeley National Laboratory"/>
            <person name="Mondo S.J."/>
            <person name="Hensen N."/>
            <person name="Bonometti L."/>
            <person name="Westerberg I."/>
            <person name="Brannstrom I.O."/>
            <person name="Guillou S."/>
            <person name="Cros-Aarteil S."/>
            <person name="Calhoun S."/>
            <person name="Haridas S."/>
            <person name="Kuo A."/>
            <person name="Pangilinan J."/>
            <person name="Riley R."/>
            <person name="Labutti K."/>
            <person name="Andreopoulos B."/>
            <person name="Lipzen A."/>
            <person name="Chen C."/>
            <person name="Yanf M."/>
            <person name="Daum C."/>
            <person name="Ng V."/>
            <person name="Clum A."/>
            <person name="Steindorff A."/>
            <person name="Ohm R."/>
            <person name="Martin F."/>
            <person name="Silar P."/>
            <person name="Natvig D."/>
            <person name="Lalanne C."/>
            <person name="Gautier V."/>
            <person name="Ament-Velasquez S.L."/>
            <person name="Kruys A."/>
            <person name="Hutchinson M.I."/>
            <person name="Powell A.J."/>
            <person name="Barry K."/>
            <person name="Miller A.N."/>
            <person name="Grigoriev I.V."/>
            <person name="Debuchy R."/>
            <person name="Gladieux P."/>
            <person name="Thoren M.H."/>
            <person name="Johannesson H."/>
        </authorList>
    </citation>
    <scope>NUCLEOTIDE SEQUENCE</scope>
    <source>
        <strain evidence="8">PSN324</strain>
    </source>
</reference>
<accession>A0AAV9HAL6</accession>
<evidence type="ECO:0000313" key="9">
    <source>
        <dbReference type="Proteomes" id="UP001321749"/>
    </source>
</evidence>
<feature type="region of interest" description="Disordered" evidence="6">
    <location>
        <begin position="326"/>
        <end position="537"/>
    </location>
</feature>
<feature type="region of interest" description="Disordered" evidence="6">
    <location>
        <begin position="171"/>
        <end position="191"/>
    </location>
</feature>
<evidence type="ECO:0000313" key="8">
    <source>
        <dbReference type="EMBL" id="KAK4458104.1"/>
    </source>
</evidence>
<keyword evidence="4" id="KW-0539">Nucleus</keyword>
<dbReference type="SMART" id="SM00360">
    <property type="entry name" value="RRM"/>
    <property type="match status" value="1"/>
</dbReference>
<dbReference type="GO" id="GO:0000184">
    <property type="term" value="P:nuclear-transcribed mRNA catabolic process, nonsense-mediated decay"/>
    <property type="evidence" value="ECO:0007669"/>
    <property type="project" value="UniProtKB-KW"/>
</dbReference>
<dbReference type="SUPFAM" id="SSF54928">
    <property type="entry name" value="RNA-binding domain, RBD"/>
    <property type="match status" value="2"/>
</dbReference>
<evidence type="ECO:0000256" key="2">
    <source>
        <dbReference type="ARBA" id="ARBA00005991"/>
    </source>
</evidence>
<dbReference type="Pfam" id="PF03467">
    <property type="entry name" value="Smg4_UPF3"/>
    <property type="match status" value="1"/>
</dbReference>
<keyword evidence="5" id="KW-0694">RNA-binding</keyword>
<dbReference type="PROSITE" id="PS50102">
    <property type="entry name" value="RRM"/>
    <property type="match status" value="1"/>
</dbReference>
<gene>
    <name evidence="8" type="ORF">QBC42DRAFT_315919</name>
</gene>
<feature type="compositionally biased region" description="Low complexity" evidence="6">
    <location>
        <begin position="271"/>
        <end position="297"/>
    </location>
</feature>
<feature type="compositionally biased region" description="Basic residues" evidence="6">
    <location>
        <begin position="682"/>
        <end position="692"/>
    </location>
</feature>
<dbReference type="Proteomes" id="UP001321749">
    <property type="component" value="Unassembled WGS sequence"/>
</dbReference>
<dbReference type="Gene3D" id="3.30.70.330">
    <property type="match status" value="2"/>
</dbReference>
<dbReference type="Pfam" id="PF00076">
    <property type="entry name" value="RRM_1"/>
    <property type="match status" value="1"/>
</dbReference>
<dbReference type="GO" id="GO:0005730">
    <property type="term" value="C:nucleolus"/>
    <property type="evidence" value="ECO:0007669"/>
    <property type="project" value="TreeGrafter"/>
</dbReference>
<dbReference type="InterPro" id="IPR005120">
    <property type="entry name" value="UPF3_dom"/>
</dbReference>
<feature type="compositionally biased region" description="Basic and acidic residues" evidence="6">
    <location>
        <begin position="340"/>
        <end position="357"/>
    </location>
</feature>
<evidence type="ECO:0000256" key="1">
    <source>
        <dbReference type="ARBA" id="ARBA00004123"/>
    </source>
</evidence>
<evidence type="ECO:0000256" key="5">
    <source>
        <dbReference type="PROSITE-ProRule" id="PRU00176"/>
    </source>
</evidence>
<feature type="compositionally biased region" description="Low complexity" evidence="6">
    <location>
        <begin position="476"/>
        <end position="498"/>
    </location>
</feature>
<dbReference type="EMBL" id="MU865082">
    <property type="protein sequence ID" value="KAK4458104.1"/>
    <property type="molecule type" value="Genomic_DNA"/>
</dbReference>
<dbReference type="GO" id="GO:0045727">
    <property type="term" value="P:positive regulation of translation"/>
    <property type="evidence" value="ECO:0007669"/>
    <property type="project" value="TreeGrafter"/>
</dbReference>
<feature type="compositionally biased region" description="Basic and acidic residues" evidence="6">
    <location>
        <begin position="430"/>
        <end position="446"/>
    </location>
</feature>
<keyword evidence="9" id="KW-1185">Reference proteome</keyword>
<feature type="compositionally biased region" description="Low complexity" evidence="6">
    <location>
        <begin position="447"/>
        <end position="458"/>
    </location>
</feature>
<dbReference type="CDD" id="cd12455">
    <property type="entry name" value="RRM_like_Smg4_UPF3"/>
    <property type="match status" value="1"/>
</dbReference>
<dbReference type="InterPro" id="IPR035979">
    <property type="entry name" value="RBD_domain_sf"/>
</dbReference>
<dbReference type="InterPro" id="IPR000504">
    <property type="entry name" value="RRM_dom"/>
</dbReference>